<feature type="domain" description="C-type lectin" evidence="2">
    <location>
        <begin position="1"/>
        <end position="95"/>
    </location>
</feature>
<keyword evidence="1" id="KW-0472">Membrane</keyword>
<reference evidence="4" key="2">
    <citation type="submission" date="2018-11" db="EMBL/GenBank/DDBJ databases">
        <title>Trombidioid mite genomics.</title>
        <authorList>
            <person name="Dong X."/>
        </authorList>
    </citation>
    <scope>NUCLEOTIDE SEQUENCE</scope>
    <source>
        <strain evidence="4">UoL-WK</strain>
    </source>
</reference>
<dbReference type="EMBL" id="NCKU01002381">
    <property type="protein sequence ID" value="RWS09713.1"/>
    <property type="molecule type" value="Genomic_DNA"/>
</dbReference>
<name>A0A3S3NWU5_9ACAR</name>
<keyword evidence="1" id="KW-1133">Transmembrane helix</keyword>
<evidence type="ECO:0000313" key="3">
    <source>
        <dbReference type="EMBL" id="RWS07407.1"/>
    </source>
</evidence>
<reference evidence="4 7" key="1">
    <citation type="journal article" date="2018" name="Gigascience">
        <title>Genomes of trombidid mites reveal novel predicted allergens and laterally-transferred genes associated with secondary metabolism.</title>
        <authorList>
            <person name="Dong X."/>
            <person name="Chaisiri K."/>
            <person name="Xia D."/>
            <person name="Armstrong S.D."/>
            <person name="Fang Y."/>
            <person name="Donnelly M.J."/>
            <person name="Kadowaki T."/>
            <person name="McGarry J.W."/>
            <person name="Darby A.C."/>
            <person name="Makepeace B.L."/>
        </authorList>
    </citation>
    <scope>NUCLEOTIDE SEQUENCE [LARGE SCALE GENOMIC DNA]</scope>
    <source>
        <strain evidence="4">UoL-WK</strain>
    </source>
</reference>
<sequence length="267" mass="31311">MVSIHSREENIFLVNYIFSIERSFKLNNTCLWLGLRYNLESKRVEWLDGSPLNFTNWRFNPITSDKLNGQNAVCLASDGFWHLRNKKALSFSLCQKISFKSNEKDSNYPDKIDDNNFNVNKNHFKSMWNLLVKNENIKHFKDQKEFKEDNECMNEQDGVYNSIYSGEMNRDLFSSEKKNFTRVDTNETRLVEKLSQSDKRMGMNTLFAILFAAAIVINVLIFITISMVQKRRRWRCECNLADEEIKARALSIIQTNNEGQENLPMVA</sequence>
<keyword evidence="1" id="KW-0812">Transmembrane</keyword>
<evidence type="ECO:0000256" key="1">
    <source>
        <dbReference type="SAM" id="Phobius"/>
    </source>
</evidence>
<evidence type="ECO:0000313" key="4">
    <source>
        <dbReference type="EMBL" id="RWS07626.1"/>
    </source>
</evidence>
<evidence type="ECO:0000259" key="2">
    <source>
        <dbReference type="PROSITE" id="PS50041"/>
    </source>
</evidence>
<dbReference type="Proteomes" id="UP000285301">
    <property type="component" value="Unassembled WGS sequence"/>
</dbReference>
<dbReference type="OrthoDB" id="10255512at2759"/>
<organism evidence="4 7">
    <name type="scientific">Dinothrombium tinctorium</name>
    <dbReference type="NCBI Taxonomy" id="1965070"/>
    <lineage>
        <taxon>Eukaryota</taxon>
        <taxon>Metazoa</taxon>
        <taxon>Ecdysozoa</taxon>
        <taxon>Arthropoda</taxon>
        <taxon>Chelicerata</taxon>
        <taxon>Arachnida</taxon>
        <taxon>Acari</taxon>
        <taxon>Acariformes</taxon>
        <taxon>Trombidiformes</taxon>
        <taxon>Prostigmata</taxon>
        <taxon>Anystina</taxon>
        <taxon>Parasitengona</taxon>
        <taxon>Trombidioidea</taxon>
        <taxon>Trombidiidae</taxon>
        <taxon>Dinothrombium</taxon>
    </lineage>
</organism>
<gene>
    <name evidence="6" type="ORF">B4U79_19012</name>
    <name evidence="5" type="ORF">B4U79_19013</name>
    <name evidence="4" type="ORF">B4U79_19043</name>
    <name evidence="3" type="ORF">B4U79_19048</name>
</gene>
<dbReference type="EMBL" id="NCKU01003495">
    <property type="protein sequence ID" value="RWS07407.1"/>
    <property type="molecule type" value="Genomic_DNA"/>
</dbReference>
<keyword evidence="7" id="KW-1185">Reference proteome</keyword>
<accession>A0A3S3NWU5</accession>
<dbReference type="InterPro" id="IPR016186">
    <property type="entry name" value="C-type_lectin-like/link_sf"/>
</dbReference>
<protein>
    <recommendedName>
        <fullName evidence="2">C-type lectin domain-containing protein</fullName>
    </recommendedName>
</protein>
<dbReference type="EMBL" id="NCKU01003384">
    <property type="protein sequence ID" value="RWS07626.1"/>
    <property type="molecule type" value="Genomic_DNA"/>
</dbReference>
<dbReference type="EMBL" id="NCKU01002387">
    <property type="protein sequence ID" value="RWS09693.1"/>
    <property type="molecule type" value="Genomic_DNA"/>
</dbReference>
<dbReference type="InterPro" id="IPR001304">
    <property type="entry name" value="C-type_lectin-like"/>
</dbReference>
<dbReference type="CDD" id="cd00037">
    <property type="entry name" value="CLECT"/>
    <property type="match status" value="1"/>
</dbReference>
<dbReference type="PROSITE" id="PS50041">
    <property type="entry name" value="C_TYPE_LECTIN_2"/>
    <property type="match status" value="1"/>
</dbReference>
<dbReference type="Pfam" id="PF00059">
    <property type="entry name" value="Lectin_C"/>
    <property type="match status" value="1"/>
</dbReference>
<evidence type="ECO:0000313" key="7">
    <source>
        <dbReference type="Proteomes" id="UP000285301"/>
    </source>
</evidence>
<evidence type="ECO:0000313" key="5">
    <source>
        <dbReference type="EMBL" id="RWS09693.1"/>
    </source>
</evidence>
<dbReference type="InterPro" id="IPR016187">
    <property type="entry name" value="CTDL_fold"/>
</dbReference>
<dbReference type="SUPFAM" id="SSF56436">
    <property type="entry name" value="C-type lectin-like"/>
    <property type="match status" value="1"/>
</dbReference>
<feature type="transmembrane region" description="Helical" evidence="1">
    <location>
        <begin position="206"/>
        <end position="225"/>
    </location>
</feature>
<proteinExistence type="predicted"/>
<dbReference type="Gene3D" id="3.10.100.10">
    <property type="entry name" value="Mannose-Binding Protein A, subunit A"/>
    <property type="match status" value="1"/>
</dbReference>
<dbReference type="AlphaFoldDB" id="A0A3S3NWU5"/>
<comment type="caution">
    <text evidence="4">The sequence shown here is derived from an EMBL/GenBank/DDBJ whole genome shotgun (WGS) entry which is preliminary data.</text>
</comment>
<evidence type="ECO:0000313" key="6">
    <source>
        <dbReference type="EMBL" id="RWS09713.1"/>
    </source>
</evidence>